<organism evidence="2 3">
    <name type="scientific">Crassostrea virginica</name>
    <name type="common">Eastern oyster</name>
    <dbReference type="NCBI Taxonomy" id="6565"/>
    <lineage>
        <taxon>Eukaryota</taxon>
        <taxon>Metazoa</taxon>
        <taxon>Spiralia</taxon>
        <taxon>Lophotrochozoa</taxon>
        <taxon>Mollusca</taxon>
        <taxon>Bivalvia</taxon>
        <taxon>Autobranchia</taxon>
        <taxon>Pteriomorphia</taxon>
        <taxon>Ostreida</taxon>
        <taxon>Ostreoidea</taxon>
        <taxon>Ostreidae</taxon>
        <taxon>Crassostrea</taxon>
    </lineage>
</organism>
<dbReference type="Proteomes" id="UP000694844">
    <property type="component" value="Chromosome 5"/>
</dbReference>
<dbReference type="OrthoDB" id="6197899at2759"/>
<evidence type="ECO:0000313" key="3">
    <source>
        <dbReference type="RefSeq" id="XP_022337681.1"/>
    </source>
</evidence>
<proteinExistence type="predicted"/>
<feature type="chain" id="PRO_5034159066" evidence="1">
    <location>
        <begin position="25"/>
        <end position="181"/>
    </location>
</feature>
<dbReference type="KEGG" id="cvn:111133512"/>
<keyword evidence="1" id="KW-0732">Signal</keyword>
<evidence type="ECO:0000256" key="1">
    <source>
        <dbReference type="SAM" id="SignalP"/>
    </source>
</evidence>
<dbReference type="AlphaFoldDB" id="A0A8B8EDN4"/>
<gene>
    <name evidence="3" type="primary">LOC111133512</name>
</gene>
<protein>
    <submittedName>
        <fullName evidence="3">Uncharacterized protein LOC111133512 isoform X1</fullName>
    </submittedName>
</protein>
<dbReference type="GeneID" id="111133512"/>
<name>A0A8B8EDN4_CRAVI</name>
<accession>A0A8B8EDN4</accession>
<sequence>MKRKMSTSMLVVQSFNFIHMTTLAVLSNGETCSVNESIWQQNSKQLCNVSNTYYHCLPSNYLNETVEICLKPQIIPKGHCAIYNTDQNNVSYDRASRCHGKNFTGCPAEHYYSNRTFLHPSCLQINPEHACYLAASGCPDIERHETTWSPGGGSSSDEGKVSPSIKLIHLFLCALVFCWLN</sequence>
<evidence type="ECO:0000313" key="2">
    <source>
        <dbReference type="Proteomes" id="UP000694844"/>
    </source>
</evidence>
<dbReference type="RefSeq" id="XP_022337681.1">
    <property type="nucleotide sequence ID" value="XM_022481973.1"/>
</dbReference>
<reference evidence="3" key="1">
    <citation type="submission" date="2025-08" db="UniProtKB">
        <authorList>
            <consortium name="RefSeq"/>
        </authorList>
    </citation>
    <scope>IDENTIFICATION</scope>
    <source>
        <tissue evidence="3">Whole sample</tissue>
    </source>
</reference>
<keyword evidence="2" id="KW-1185">Reference proteome</keyword>
<feature type="signal peptide" evidence="1">
    <location>
        <begin position="1"/>
        <end position="24"/>
    </location>
</feature>